<evidence type="ECO:0000313" key="2">
    <source>
        <dbReference type="EMBL" id="KAK4314715.1"/>
    </source>
</evidence>
<keyword evidence="3" id="KW-1185">Reference proteome</keyword>
<dbReference type="EMBL" id="JAWZYT010001193">
    <property type="protein sequence ID" value="KAK4314715.1"/>
    <property type="molecule type" value="Genomic_DNA"/>
</dbReference>
<feature type="compositionally biased region" description="Basic and acidic residues" evidence="1">
    <location>
        <begin position="43"/>
        <end position="59"/>
    </location>
</feature>
<reference evidence="2" key="1">
    <citation type="submission" date="2023-11" db="EMBL/GenBank/DDBJ databases">
        <title>Genome assemblies of two species of porcelain crab, Petrolisthes cinctipes and Petrolisthes manimaculis (Anomura: Porcellanidae).</title>
        <authorList>
            <person name="Angst P."/>
        </authorList>
    </citation>
    <scope>NUCLEOTIDE SEQUENCE</scope>
    <source>
        <strain evidence="2">PB745_02</strain>
        <tissue evidence="2">Gill</tissue>
    </source>
</reference>
<dbReference type="AlphaFoldDB" id="A0AAE1PTP6"/>
<proteinExistence type="predicted"/>
<feature type="compositionally biased region" description="Basic residues" evidence="1">
    <location>
        <begin position="182"/>
        <end position="191"/>
    </location>
</feature>
<gene>
    <name evidence="2" type="ORF">Pmani_014016</name>
</gene>
<evidence type="ECO:0000256" key="1">
    <source>
        <dbReference type="SAM" id="MobiDB-lite"/>
    </source>
</evidence>
<dbReference type="Proteomes" id="UP001292094">
    <property type="component" value="Unassembled WGS sequence"/>
</dbReference>
<comment type="caution">
    <text evidence="2">The sequence shown here is derived from an EMBL/GenBank/DDBJ whole genome shotgun (WGS) entry which is preliminary data.</text>
</comment>
<feature type="compositionally biased region" description="Pro residues" evidence="1">
    <location>
        <begin position="206"/>
        <end position="215"/>
    </location>
</feature>
<feature type="region of interest" description="Disordered" evidence="1">
    <location>
        <begin position="31"/>
        <end position="241"/>
    </location>
</feature>
<feature type="compositionally biased region" description="Basic residues" evidence="1">
    <location>
        <begin position="223"/>
        <end position="241"/>
    </location>
</feature>
<organism evidence="2 3">
    <name type="scientific">Petrolisthes manimaculis</name>
    <dbReference type="NCBI Taxonomy" id="1843537"/>
    <lineage>
        <taxon>Eukaryota</taxon>
        <taxon>Metazoa</taxon>
        <taxon>Ecdysozoa</taxon>
        <taxon>Arthropoda</taxon>
        <taxon>Crustacea</taxon>
        <taxon>Multicrustacea</taxon>
        <taxon>Malacostraca</taxon>
        <taxon>Eumalacostraca</taxon>
        <taxon>Eucarida</taxon>
        <taxon>Decapoda</taxon>
        <taxon>Pleocyemata</taxon>
        <taxon>Anomura</taxon>
        <taxon>Galatheoidea</taxon>
        <taxon>Porcellanidae</taxon>
        <taxon>Petrolisthes</taxon>
    </lineage>
</organism>
<feature type="compositionally biased region" description="Pro residues" evidence="1">
    <location>
        <begin position="91"/>
        <end position="136"/>
    </location>
</feature>
<protein>
    <submittedName>
        <fullName evidence="2">Uncharacterized protein</fullName>
    </submittedName>
</protein>
<sequence>MGGYERSDSPLQKWQDKINSGFDKLVAFASEVDKRRKSTEGTSPRHDVLGSPRRTDRRPTLPLTDPTHGLEAFRSRDMDEEGCRRGEGISGPPPYSPHSPPRLSPSPIPHGRPPTPQSPRPPVRTPPITSPPPTPSPDHCLESPPPSLFPARDADTPPYPPPELETTRIVSPATSPSDHGVYHHHFKKKFYHKEPQHQSSGLDSSQPPPPQPPPSQSQQQQQPHHHHSSSSHHHGSSHHGKFRPKAVIITADTRLHIPQHVTITVTIHWSHQHLLDNAHSNSHNNNISIIKADVIMLPAREKRMKKEKKRNEAT</sequence>
<accession>A0AAE1PTP6</accession>
<evidence type="ECO:0000313" key="3">
    <source>
        <dbReference type="Proteomes" id="UP001292094"/>
    </source>
</evidence>
<name>A0AAE1PTP6_9EUCA</name>
<feature type="compositionally biased region" description="Basic and acidic residues" evidence="1">
    <location>
        <begin position="71"/>
        <end position="87"/>
    </location>
</feature>